<organism evidence="2 3">
    <name type="scientific">Trichoderma harzianum CBS 226.95</name>
    <dbReference type="NCBI Taxonomy" id="983964"/>
    <lineage>
        <taxon>Eukaryota</taxon>
        <taxon>Fungi</taxon>
        <taxon>Dikarya</taxon>
        <taxon>Ascomycota</taxon>
        <taxon>Pezizomycotina</taxon>
        <taxon>Sordariomycetes</taxon>
        <taxon>Hypocreomycetidae</taxon>
        <taxon>Hypocreales</taxon>
        <taxon>Hypocreaceae</taxon>
        <taxon>Trichoderma</taxon>
    </lineage>
</organism>
<dbReference type="EMBL" id="KZ679677">
    <property type="protein sequence ID" value="PTB57253.1"/>
    <property type="molecule type" value="Genomic_DNA"/>
</dbReference>
<reference evidence="2 3" key="1">
    <citation type="submission" date="2016-07" db="EMBL/GenBank/DDBJ databases">
        <title>Multiple horizontal gene transfer events from other fungi enriched the ability of initially mycotrophic Trichoderma (Ascomycota) to feed on dead plant biomass.</title>
        <authorList>
            <consortium name="DOE Joint Genome Institute"/>
            <person name="Aerts A."/>
            <person name="Atanasova L."/>
            <person name="Chenthamara K."/>
            <person name="Zhang J."/>
            <person name="Grujic M."/>
            <person name="Henrissat B."/>
            <person name="Kuo A."/>
            <person name="Salamov A."/>
            <person name="Lipzen A."/>
            <person name="Labutti K."/>
            <person name="Barry K."/>
            <person name="Miao Y."/>
            <person name="Rahimi M.J."/>
            <person name="Shen Q."/>
            <person name="Grigoriev I.V."/>
            <person name="Kubicek C.P."/>
            <person name="Druzhinina I.S."/>
        </authorList>
    </citation>
    <scope>NUCLEOTIDE SEQUENCE [LARGE SCALE GENOMIC DNA]</scope>
    <source>
        <strain evidence="2 3">CBS 226.95</strain>
    </source>
</reference>
<protein>
    <submittedName>
        <fullName evidence="2">Uncharacterized protein</fullName>
    </submittedName>
</protein>
<dbReference type="AlphaFoldDB" id="A0A2T4AJL5"/>
<keyword evidence="3" id="KW-1185">Reference proteome</keyword>
<feature type="region of interest" description="Disordered" evidence="1">
    <location>
        <begin position="61"/>
        <end position="85"/>
    </location>
</feature>
<name>A0A2T4AJL5_TRIHA</name>
<evidence type="ECO:0000313" key="3">
    <source>
        <dbReference type="Proteomes" id="UP000241690"/>
    </source>
</evidence>
<evidence type="ECO:0000313" key="2">
    <source>
        <dbReference type="EMBL" id="PTB57253.1"/>
    </source>
</evidence>
<dbReference type="GeneID" id="36622953"/>
<evidence type="ECO:0000256" key="1">
    <source>
        <dbReference type="SAM" id="MobiDB-lite"/>
    </source>
</evidence>
<feature type="compositionally biased region" description="Basic and acidic residues" evidence="1">
    <location>
        <begin position="66"/>
        <end position="75"/>
    </location>
</feature>
<gene>
    <name evidence="2" type="ORF">M431DRAFT_336194</name>
</gene>
<dbReference type="Proteomes" id="UP000241690">
    <property type="component" value="Unassembled WGS sequence"/>
</dbReference>
<dbReference type="RefSeq" id="XP_024776930.1">
    <property type="nucleotide sequence ID" value="XM_024914387.1"/>
</dbReference>
<sequence length="141" mass="15768">MAALSIWWCRSWRPFGFFGFARNNWPLVVLCACTRGSTACSAVSWTMLARFMLLAAGSHRTRQPRWCRERQDETRQRKKPKPSNPCLSVSGERYCLLPVQSLKVGFCESHGCLSSSPHCSIADGSHSDYQIVSLPLSVDAA</sequence>
<accession>A0A2T4AJL5</accession>
<proteinExistence type="predicted"/>